<sequence>MQYRGAVEIQRVFIPLALAFGAIAGISVGVWAGKGYPTLSVWPTSSSDWAAWIQAIGSIVGIGIAIYVPWAQAKAESRARAAEDLKAETERAANAYGLRCLILDDLKHLTRYLQLATIKEPIEVPQSLKEHEAKLYLLGEPGTSILVGLSRLYALNRDFTHKRSHAADQEFAIWYIREAPKLINSVARCFDWAVDRLVFMPPPFPVESDRTAESVDA</sequence>
<name>A0ABV6ZJX1_9HYPH</name>
<feature type="transmembrane region" description="Helical" evidence="1">
    <location>
        <begin position="52"/>
        <end position="70"/>
    </location>
</feature>
<evidence type="ECO:0000313" key="3">
    <source>
        <dbReference type="Proteomes" id="UP001595190"/>
    </source>
</evidence>
<gene>
    <name evidence="2" type="ORF">ACETRX_22770</name>
</gene>
<evidence type="ECO:0000313" key="2">
    <source>
        <dbReference type="EMBL" id="MFC2252477.1"/>
    </source>
</evidence>
<dbReference type="Proteomes" id="UP001595190">
    <property type="component" value="Unassembled WGS sequence"/>
</dbReference>
<keyword evidence="1" id="KW-0812">Transmembrane</keyword>
<protein>
    <recommendedName>
        <fullName evidence="4">DUF4760 domain-containing protein</fullName>
    </recommendedName>
</protein>
<keyword evidence="1" id="KW-1133">Transmembrane helix</keyword>
<reference evidence="2 3" key="1">
    <citation type="submission" date="2024-09" db="EMBL/GenBank/DDBJ databases">
        <title>Description of Labrys sedimenti sp. nov., isolated from a diclofenac-degrading enrichment culture, and genome-based reclassification of Labrys portucalensis as a later heterotypic synonym of Labrys neptuniae.</title>
        <authorList>
            <person name="Tancsics A."/>
            <person name="Csepanyi A."/>
        </authorList>
    </citation>
    <scope>NUCLEOTIDE SEQUENCE [LARGE SCALE GENOMIC DNA]</scope>
    <source>
        <strain evidence="2 3">LMG 23412</strain>
    </source>
</reference>
<comment type="caution">
    <text evidence="2">The sequence shown here is derived from an EMBL/GenBank/DDBJ whole genome shotgun (WGS) entry which is preliminary data.</text>
</comment>
<dbReference type="EMBL" id="JBHGPK010000011">
    <property type="protein sequence ID" value="MFC2252477.1"/>
    <property type="molecule type" value="Genomic_DNA"/>
</dbReference>
<evidence type="ECO:0000256" key="1">
    <source>
        <dbReference type="SAM" id="Phobius"/>
    </source>
</evidence>
<proteinExistence type="predicted"/>
<accession>A0ABV6ZJX1</accession>
<feature type="transmembrane region" description="Helical" evidence="1">
    <location>
        <begin position="12"/>
        <end position="32"/>
    </location>
</feature>
<keyword evidence="1" id="KW-0472">Membrane</keyword>
<evidence type="ECO:0008006" key="4">
    <source>
        <dbReference type="Google" id="ProtNLM"/>
    </source>
</evidence>
<organism evidence="2 3">
    <name type="scientific">Labrys neptuniae</name>
    <dbReference type="NCBI Taxonomy" id="376174"/>
    <lineage>
        <taxon>Bacteria</taxon>
        <taxon>Pseudomonadati</taxon>
        <taxon>Pseudomonadota</taxon>
        <taxon>Alphaproteobacteria</taxon>
        <taxon>Hyphomicrobiales</taxon>
        <taxon>Xanthobacteraceae</taxon>
        <taxon>Labrys</taxon>
    </lineage>
</organism>